<name>A0A4Y2WAE8_ARAVE</name>
<evidence type="ECO:0000313" key="1">
    <source>
        <dbReference type="EMBL" id="GBO32977.1"/>
    </source>
</evidence>
<evidence type="ECO:0000313" key="2">
    <source>
        <dbReference type="Proteomes" id="UP000499080"/>
    </source>
</evidence>
<dbReference type="Proteomes" id="UP000499080">
    <property type="component" value="Unassembled WGS sequence"/>
</dbReference>
<accession>A0A4Y2WAE8</accession>
<proteinExistence type="predicted"/>
<keyword evidence="2" id="KW-1185">Reference proteome</keyword>
<dbReference type="EMBL" id="BGPR01056492">
    <property type="protein sequence ID" value="GBO32977.1"/>
    <property type="molecule type" value="Genomic_DNA"/>
</dbReference>
<protein>
    <submittedName>
        <fullName evidence="1">Uncharacterized protein</fullName>
    </submittedName>
</protein>
<dbReference type="AlphaFoldDB" id="A0A4Y2WAE8"/>
<comment type="caution">
    <text evidence="1">The sequence shown here is derived from an EMBL/GenBank/DDBJ whole genome shotgun (WGS) entry which is preliminary data.</text>
</comment>
<organism evidence="1 2">
    <name type="scientific">Araneus ventricosus</name>
    <name type="common">Orbweaver spider</name>
    <name type="synonym">Epeira ventricosa</name>
    <dbReference type="NCBI Taxonomy" id="182803"/>
    <lineage>
        <taxon>Eukaryota</taxon>
        <taxon>Metazoa</taxon>
        <taxon>Ecdysozoa</taxon>
        <taxon>Arthropoda</taxon>
        <taxon>Chelicerata</taxon>
        <taxon>Arachnida</taxon>
        <taxon>Araneae</taxon>
        <taxon>Araneomorphae</taxon>
        <taxon>Entelegynae</taxon>
        <taxon>Araneoidea</taxon>
        <taxon>Araneidae</taxon>
        <taxon>Araneus</taxon>
    </lineage>
</organism>
<sequence length="95" mass="10725">MDFTEPTEEATTRPPKLDIHEGSLPVHLEYITPHRSNFQLIHLGESFMETPFKTHTLSLQSPRATVPTLPPAFETVLPPLLPEIASLPKLWFALL</sequence>
<gene>
    <name evidence="1" type="ORF">AVEN_50261_1</name>
</gene>
<reference evidence="1 2" key="1">
    <citation type="journal article" date="2019" name="Sci. Rep.">
        <title>Orb-weaving spider Araneus ventricosus genome elucidates the spidroin gene catalogue.</title>
        <authorList>
            <person name="Kono N."/>
            <person name="Nakamura H."/>
            <person name="Ohtoshi R."/>
            <person name="Moran D.A.P."/>
            <person name="Shinohara A."/>
            <person name="Yoshida Y."/>
            <person name="Fujiwara M."/>
            <person name="Mori M."/>
            <person name="Tomita M."/>
            <person name="Arakawa K."/>
        </authorList>
    </citation>
    <scope>NUCLEOTIDE SEQUENCE [LARGE SCALE GENOMIC DNA]</scope>
</reference>